<dbReference type="HAMAP" id="MF_00010">
    <property type="entry name" value="UPF0060"/>
    <property type="match status" value="1"/>
</dbReference>
<keyword evidence="1 5" id="KW-1003">Cell membrane</keyword>
<dbReference type="InterPro" id="IPR037185">
    <property type="entry name" value="EmrE-like"/>
</dbReference>
<evidence type="ECO:0000256" key="1">
    <source>
        <dbReference type="ARBA" id="ARBA00022475"/>
    </source>
</evidence>
<dbReference type="Pfam" id="PF02694">
    <property type="entry name" value="UPF0060"/>
    <property type="match status" value="1"/>
</dbReference>
<proteinExistence type="inferred from homology"/>
<dbReference type="PANTHER" id="PTHR36116">
    <property type="entry name" value="UPF0060 MEMBRANE PROTEIN YNFA"/>
    <property type="match status" value="1"/>
</dbReference>
<dbReference type="NCBIfam" id="NF002586">
    <property type="entry name" value="PRK02237.1"/>
    <property type="match status" value="1"/>
</dbReference>
<keyword evidence="7" id="KW-1185">Reference proteome</keyword>
<dbReference type="InterPro" id="IPR003844">
    <property type="entry name" value="UPF0060"/>
</dbReference>
<gene>
    <name evidence="6" type="ORF">ACFPOU_19600</name>
</gene>
<dbReference type="Proteomes" id="UP001596031">
    <property type="component" value="Unassembled WGS sequence"/>
</dbReference>
<feature type="transmembrane region" description="Helical" evidence="5">
    <location>
        <begin position="33"/>
        <end position="51"/>
    </location>
</feature>
<comment type="caution">
    <text evidence="6">The sequence shown here is derived from an EMBL/GenBank/DDBJ whole genome shotgun (WGS) entry which is preliminary data.</text>
</comment>
<feature type="transmembrane region" description="Helical" evidence="5">
    <location>
        <begin position="63"/>
        <end position="80"/>
    </location>
</feature>
<reference evidence="7" key="1">
    <citation type="journal article" date="2019" name="Int. J. Syst. Evol. Microbiol.">
        <title>The Global Catalogue of Microorganisms (GCM) 10K type strain sequencing project: providing services to taxonomists for standard genome sequencing and annotation.</title>
        <authorList>
            <consortium name="The Broad Institute Genomics Platform"/>
            <consortium name="The Broad Institute Genome Sequencing Center for Infectious Disease"/>
            <person name="Wu L."/>
            <person name="Ma J."/>
        </authorList>
    </citation>
    <scope>NUCLEOTIDE SEQUENCE [LARGE SCALE GENOMIC DNA]</scope>
    <source>
        <strain evidence="7">CCUG 38813</strain>
    </source>
</reference>
<keyword evidence="2 5" id="KW-0812">Transmembrane</keyword>
<keyword evidence="3 5" id="KW-1133">Transmembrane helix</keyword>
<dbReference type="PANTHER" id="PTHR36116:SF1">
    <property type="entry name" value="UPF0060 MEMBRANE PROTEIN YNFA"/>
    <property type="match status" value="1"/>
</dbReference>
<evidence type="ECO:0000256" key="3">
    <source>
        <dbReference type="ARBA" id="ARBA00022989"/>
    </source>
</evidence>
<comment type="subcellular location">
    <subcellularLocation>
        <location evidence="5">Cell membrane</location>
        <topology evidence="5">Multi-pass membrane protein</topology>
    </subcellularLocation>
</comment>
<evidence type="ECO:0000313" key="7">
    <source>
        <dbReference type="Proteomes" id="UP001596031"/>
    </source>
</evidence>
<dbReference type="EMBL" id="JBHSMS010000066">
    <property type="protein sequence ID" value="MFC5513306.1"/>
    <property type="molecule type" value="Genomic_DNA"/>
</dbReference>
<feature type="transmembrane region" description="Helical" evidence="5">
    <location>
        <begin position="86"/>
        <end position="106"/>
    </location>
</feature>
<dbReference type="SUPFAM" id="SSF103481">
    <property type="entry name" value="Multidrug resistance efflux transporter EmrE"/>
    <property type="match status" value="1"/>
</dbReference>
<comment type="similarity">
    <text evidence="5">Belongs to the UPF0060 family.</text>
</comment>
<organism evidence="6 7">
    <name type="scientific">Massilia jejuensis</name>
    <dbReference type="NCBI Taxonomy" id="648894"/>
    <lineage>
        <taxon>Bacteria</taxon>
        <taxon>Pseudomonadati</taxon>
        <taxon>Pseudomonadota</taxon>
        <taxon>Betaproteobacteria</taxon>
        <taxon>Burkholderiales</taxon>
        <taxon>Oxalobacteraceae</taxon>
        <taxon>Telluria group</taxon>
        <taxon>Massilia</taxon>
    </lineage>
</organism>
<evidence type="ECO:0000256" key="5">
    <source>
        <dbReference type="HAMAP-Rule" id="MF_00010"/>
    </source>
</evidence>
<accession>A0ABW0PKY0</accession>
<evidence type="ECO:0000256" key="4">
    <source>
        <dbReference type="ARBA" id="ARBA00023136"/>
    </source>
</evidence>
<dbReference type="RefSeq" id="WP_379725225.1">
    <property type="nucleotide sequence ID" value="NZ_JBHSMS010000066.1"/>
</dbReference>
<sequence>MPALINTALLFAVTALAEIVGCYLPWLVLKQGKPAWLLVPAAASLALFAWLLTMHPSATGRIYAAYGGMYIAVALLWLRFVDGVSLTRWDAAGACLALAGMAVIALQPR</sequence>
<name>A0ABW0PKY0_9BURK</name>
<evidence type="ECO:0000313" key="6">
    <source>
        <dbReference type="EMBL" id="MFC5513306.1"/>
    </source>
</evidence>
<keyword evidence="4 5" id="KW-0472">Membrane</keyword>
<protein>
    <submittedName>
        <fullName evidence="6">YnfA family protein</fullName>
    </submittedName>
</protein>
<evidence type="ECO:0000256" key="2">
    <source>
        <dbReference type="ARBA" id="ARBA00022692"/>
    </source>
</evidence>